<keyword evidence="1" id="KW-0285">Flavoprotein</keyword>
<dbReference type="InterPro" id="IPR036188">
    <property type="entry name" value="FAD/NAD-bd_sf"/>
</dbReference>
<dbReference type="OMA" id="ICGGDAF"/>
<keyword evidence="3" id="KW-0732">Signal</keyword>
<dbReference type="Pfam" id="PF13450">
    <property type="entry name" value="NAD_binding_8"/>
    <property type="match status" value="1"/>
</dbReference>
<dbReference type="Ensembl" id="ENSMMOT00000012224.1">
    <property type="protein sequence ID" value="ENSMMOP00000012020.1"/>
    <property type="gene ID" value="ENSMMOG00000009235.1"/>
</dbReference>
<protein>
    <recommendedName>
        <fullName evidence="4">Amine oxidase domain-containing protein</fullName>
    </recommendedName>
</protein>
<evidence type="ECO:0000256" key="1">
    <source>
        <dbReference type="ARBA" id="ARBA00022630"/>
    </source>
</evidence>
<dbReference type="InterPro" id="IPR040174">
    <property type="entry name" value="RNLS"/>
</dbReference>
<sequence length="345" mass="37954">MSRVLIVGAGLTGSLCACLLRREMQNKVHIVVWDKARGTGGRMSTARPPDSSSQSADLGAQYITATAAYARSHHSFYSELLSSGVLKPFDLLIEGLKLKDGSRNYMTPLGMSSVVKHFLSESGADLFFERHVTGLYRRGASWEVQRKAGDSEEFDAVVLTMPVPQILQLQGDVGQSEILLSVQQKQQLAQVVYSSRFAVALFFAPDVVFTFPWAARYVADNPYICYIAADSRKRNAGLSLIGPSLVVHTSVPFGLEHLEKDKEEVQPIILQELYELLPDLPQPISIKCQKWRYSQVLTSVPDCPGQMTVLDRPLLVLGGDAFSHSNFDGCVESALSMLNVLKASL</sequence>
<dbReference type="PROSITE" id="PS51257">
    <property type="entry name" value="PROKAR_LIPOPROTEIN"/>
    <property type="match status" value="1"/>
</dbReference>
<evidence type="ECO:0000313" key="5">
    <source>
        <dbReference type="Ensembl" id="ENSMMOP00000012020.1"/>
    </source>
</evidence>
<accession>A0A3Q4B3L9</accession>
<name>A0A3Q4B3L9_MOLML</name>
<reference evidence="5" key="2">
    <citation type="submission" date="2025-09" db="UniProtKB">
        <authorList>
            <consortium name="Ensembl"/>
        </authorList>
    </citation>
    <scope>IDENTIFICATION</scope>
</reference>
<dbReference type="Gene3D" id="3.90.660.10">
    <property type="match status" value="1"/>
</dbReference>
<evidence type="ECO:0000259" key="4">
    <source>
        <dbReference type="Pfam" id="PF01593"/>
    </source>
</evidence>
<organism evidence="5 6">
    <name type="scientific">Mola mola</name>
    <name type="common">Ocean sunfish</name>
    <name type="synonym">Tetraodon mola</name>
    <dbReference type="NCBI Taxonomy" id="94237"/>
    <lineage>
        <taxon>Eukaryota</taxon>
        <taxon>Metazoa</taxon>
        <taxon>Chordata</taxon>
        <taxon>Craniata</taxon>
        <taxon>Vertebrata</taxon>
        <taxon>Euteleostomi</taxon>
        <taxon>Actinopterygii</taxon>
        <taxon>Neopterygii</taxon>
        <taxon>Teleostei</taxon>
        <taxon>Neoteleostei</taxon>
        <taxon>Acanthomorphata</taxon>
        <taxon>Eupercaria</taxon>
        <taxon>Tetraodontiformes</taxon>
        <taxon>Molidae</taxon>
        <taxon>Mola</taxon>
    </lineage>
</organism>
<dbReference type="GO" id="GO:0016651">
    <property type="term" value="F:oxidoreductase activity, acting on NAD(P)H"/>
    <property type="evidence" value="ECO:0007669"/>
    <property type="project" value="InterPro"/>
</dbReference>
<evidence type="ECO:0000313" key="6">
    <source>
        <dbReference type="Proteomes" id="UP000261620"/>
    </source>
</evidence>
<feature type="signal peptide" evidence="3">
    <location>
        <begin position="1"/>
        <end position="16"/>
    </location>
</feature>
<evidence type="ECO:0000256" key="2">
    <source>
        <dbReference type="ARBA" id="ARBA00022827"/>
    </source>
</evidence>
<keyword evidence="2" id="KW-0274">FAD</keyword>
<dbReference type="Proteomes" id="UP000261620">
    <property type="component" value="Unplaced"/>
</dbReference>
<dbReference type="AlphaFoldDB" id="A0A3Q4B3L9"/>
<evidence type="ECO:0000256" key="3">
    <source>
        <dbReference type="SAM" id="SignalP"/>
    </source>
</evidence>
<dbReference type="PANTHER" id="PTHR23357">
    <property type="entry name" value="RENALASE"/>
    <property type="match status" value="1"/>
</dbReference>
<reference evidence="5" key="1">
    <citation type="submission" date="2025-08" db="UniProtKB">
        <authorList>
            <consortium name="Ensembl"/>
        </authorList>
    </citation>
    <scope>IDENTIFICATION</scope>
</reference>
<dbReference type="GO" id="GO:0005576">
    <property type="term" value="C:extracellular region"/>
    <property type="evidence" value="ECO:0007669"/>
    <property type="project" value="TreeGrafter"/>
</dbReference>
<dbReference type="InterPro" id="IPR002937">
    <property type="entry name" value="Amino_oxidase"/>
</dbReference>
<dbReference type="Pfam" id="PF01593">
    <property type="entry name" value="Amino_oxidase"/>
    <property type="match status" value="1"/>
</dbReference>
<dbReference type="STRING" id="94237.ENSMMOP00000012020"/>
<dbReference type="Gene3D" id="3.50.50.60">
    <property type="entry name" value="FAD/NAD(P)-binding domain"/>
    <property type="match status" value="1"/>
</dbReference>
<feature type="chain" id="PRO_5018690792" description="Amine oxidase domain-containing protein" evidence="3">
    <location>
        <begin position="17"/>
        <end position="345"/>
    </location>
</feature>
<dbReference type="PANTHER" id="PTHR23357:SF1">
    <property type="entry name" value="RENALASE"/>
    <property type="match status" value="1"/>
</dbReference>
<keyword evidence="6" id="KW-1185">Reference proteome</keyword>
<proteinExistence type="predicted"/>
<dbReference type="SUPFAM" id="SSF51905">
    <property type="entry name" value="FAD/NAD(P)-binding domain"/>
    <property type="match status" value="1"/>
</dbReference>
<feature type="domain" description="Amine oxidase" evidence="4">
    <location>
        <begin position="96"/>
        <end position="335"/>
    </location>
</feature>